<dbReference type="PANTHER" id="PTHR33121">
    <property type="entry name" value="CYCLIC DI-GMP PHOSPHODIESTERASE PDEF"/>
    <property type="match status" value="1"/>
</dbReference>
<dbReference type="PANTHER" id="PTHR33121:SF70">
    <property type="entry name" value="SIGNALING PROTEIN YKOW"/>
    <property type="match status" value="1"/>
</dbReference>
<dbReference type="PATRIC" id="fig|237368.3.peg.2224"/>
<dbReference type="Gene3D" id="3.20.20.450">
    <property type="entry name" value="EAL domain"/>
    <property type="match status" value="1"/>
</dbReference>
<evidence type="ECO:0000313" key="2">
    <source>
        <dbReference type="EMBL" id="KHE92203.1"/>
    </source>
</evidence>
<dbReference type="InterPro" id="IPR050706">
    <property type="entry name" value="Cyclic-di-GMP_PDE-like"/>
</dbReference>
<dbReference type="Proteomes" id="UP000030652">
    <property type="component" value="Unassembled WGS sequence"/>
</dbReference>
<gene>
    <name evidence="2" type="primary">dosP</name>
    <name evidence="2" type="ORF">SCABRO_02058</name>
</gene>
<keyword evidence="2" id="KW-0378">Hydrolase</keyword>
<sequence length="88" mass="10215">MAISTPNRELHDFFDQPTLPTHKKYEALRSFFYEKKSAEGVETKEQISFLHKHKCDCLQGFYFCRPLPAEVATQFLKEILSEGKSEGD</sequence>
<protein>
    <submittedName>
        <fullName evidence="2">Oxygen sensor protein DosP</fullName>
        <ecNumber evidence="2">3.1.4.52</ecNumber>
    </submittedName>
</protein>
<accession>A0A0B0EM49</accession>
<dbReference type="GO" id="GO:0071111">
    <property type="term" value="F:cyclic-guanylate-specific phosphodiesterase activity"/>
    <property type="evidence" value="ECO:0007669"/>
    <property type="project" value="UniProtKB-EC"/>
</dbReference>
<dbReference type="InterPro" id="IPR035919">
    <property type="entry name" value="EAL_sf"/>
</dbReference>
<comment type="caution">
    <text evidence="2">The sequence shown here is derived from an EMBL/GenBank/DDBJ whole genome shotgun (WGS) entry which is preliminary data.</text>
</comment>
<feature type="domain" description="EAL" evidence="1">
    <location>
        <begin position="1"/>
        <end position="80"/>
    </location>
</feature>
<dbReference type="PROSITE" id="PS50883">
    <property type="entry name" value="EAL"/>
    <property type="match status" value="1"/>
</dbReference>
<evidence type="ECO:0000259" key="1">
    <source>
        <dbReference type="PROSITE" id="PS50883"/>
    </source>
</evidence>
<dbReference type="InterPro" id="IPR001633">
    <property type="entry name" value="EAL_dom"/>
</dbReference>
<reference evidence="2 3" key="1">
    <citation type="submission" date="2014-10" db="EMBL/GenBank/DDBJ databases">
        <title>Draft genome of anammox bacterium scalindua brodae, obtained using differential coverage binning of sequence data from two enrichment reactors.</title>
        <authorList>
            <person name="Speth D.R."/>
            <person name="Russ L."/>
            <person name="Kartal B."/>
            <person name="Op den Camp H.J."/>
            <person name="Dutilh B.E."/>
            <person name="Jetten M.S."/>
        </authorList>
    </citation>
    <scope>NUCLEOTIDE SEQUENCE [LARGE SCALE GENOMIC DNA]</scope>
    <source>
        <strain evidence="2">RU1</strain>
    </source>
</reference>
<dbReference type="EC" id="3.1.4.52" evidence="2"/>
<evidence type="ECO:0000313" key="3">
    <source>
        <dbReference type="Proteomes" id="UP000030652"/>
    </source>
</evidence>
<organism evidence="2 3">
    <name type="scientific">Candidatus Scalindua brodae</name>
    <dbReference type="NCBI Taxonomy" id="237368"/>
    <lineage>
        <taxon>Bacteria</taxon>
        <taxon>Pseudomonadati</taxon>
        <taxon>Planctomycetota</taxon>
        <taxon>Candidatus Brocadiia</taxon>
        <taxon>Candidatus Brocadiales</taxon>
        <taxon>Candidatus Scalinduaceae</taxon>
        <taxon>Candidatus Scalindua</taxon>
    </lineage>
</organism>
<dbReference type="SUPFAM" id="SSF141868">
    <property type="entry name" value="EAL domain-like"/>
    <property type="match status" value="1"/>
</dbReference>
<name>A0A0B0EM49_9BACT</name>
<dbReference type="AlphaFoldDB" id="A0A0B0EM49"/>
<dbReference type="EMBL" id="JRYO01000146">
    <property type="protein sequence ID" value="KHE92203.1"/>
    <property type="molecule type" value="Genomic_DNA"/>
</dbReference>
<proteinExistence type="predicted"/>